<feature type="chain" id="PRO_5004547107" evidence="2">
    <location>
        <begin position="30"/>
        <end position="161"/>
    </location>
</feature>
<feature type="transmembrane region" description="Helical" evidence="1">
    <location>
        <begin position="118"/>
        <end position="138"/>
    </location>
</feature>
<name>S6C7P2_BABBO</name>
<evidence type="ECO:0000256" key="1">
    <source>
        <dbReference type="SAM" id="Phobius"/>
    </source>
</evidence>
<feature type="signal peptide" evidence="2">
    <location>
        <begin position="1"/>
        <end position="29"/>
    </location>
</feature>
<evidence type="ECO:0000313" key="3">
    <source>
        <dbReference type="EMBL" id="BAN64375.1"/>
    </source>
</evidence>
<protein>
    <submittedName>
        <fullName evidence="3">Uncharacterized protein</fullName>
    </submittedName>
</protein>
<reference evidence="3" key="1">
    <citation type="journal article" date="2014" name="BMC Genomics">
        <title>The Babesia bovis gene and promoter model: an update from full-length EST analysis.</title>
        <authorList>
            <person name="Yamagishi J."/>
            <person name="Wakaguri H."/>
            <person name="Yokoyama N."/>
            <person name="Yamashita R."/>
            <person name="Suzuki Y."/>
            <person name="Xuan X."/>
            <person name="Igarashi I."/>
        </authorList>
    </citation>
    <scope>NUCLEOTIDE SEQUENCE</scope>
    <source>
        <strain evidence="3">Texas</strain>
    </source>
</reference>
<accession>S6C7P2</accession>
<evidence type="ECO:0000256" key="2">
    <source>
        <dbReference type="SAM" id="SignalP"/>
    </source>
</evidence>
<dbReference type="VEuPathDB" id="PiroplasmaDB:BBOV_I001360"/>
<feature type="transmembrane region" description="Helical" evidence="1">
    <location>
        <begin position="88"/>
        <end position="106"/>
    </location>
</feature>
<keyword evidence="1" id="KW-0472">Membrane</keyword>
<sequence>MVPSRKLSIALVVYTTILWISQMTYNVTADGTTAVQDTVPGTSESHEQIASSDIGRLEDTVDNTTSSTADYPGFYQRYKQFVAKHNKTFTIVFGVLFIISLVGGVVACSKGTGNEMYAGILIVFGMIIFVIVICKLSSKKGFTFFRSKKAPVTNTAADATA</sequence>
<keyword evidence="1" id="KW-1133">Transmembrane helix</keyword>
<dbReference type="EMBL" id="AK440581">
    <property type="protein sequence ID" value="BAN64375.1"/>
    <property type="molecule type" value="mRNA"/>
</dbReference>
<keyword evidence="2" id="KW-0732">Signal</keyword>
<dbReference type="AlphaFoldDB" id="S6C7P2"/>
<proteinExistence type="evidence at transcript level"/>
<keyword evidence="1" id="KW-0812">Transmembrane</keyword>
<organism evidence="3">
    <name type="scientific">Babesia bovis</name>
    <dbReference type="NCBI Taxonomy" id="5865"/>
    <lineage>
        <taxon>Eukaryota</taxon>
        <taxon>Sar</taxon>
        <taxon>Alveolata</taxon>
        <taxon>Apicomplexa</taxon>
        <taxon>Aconoidasida</taxon>
        <taxon>Piroplasmida</taxon>
        <taxon>Babesiidae</taxon>
        <taxon>Babesia</taxon>
    </lineage>
</organism>